<dbReference type="GO" id="GO:0005524">
    <property type="term" value="F:ATP binding"/>
    <property type="evidence" value="ECO:0007669"/>
    <property type="project" value="UniProtKB-KW"/>
</dbReference>
<proteinExistence type="inferred from homology"/>
<dbReference type="PANTHER" id="PTHR30050:SF2">
    <property type="entry name" value="CHROMOSOMAL REPLICATION INITIATOR PROTEIN DNAA"/>
    <property type="match status" value="1"/>
</dbReference>
<dbReference type="InterPro" id="IPR027417">
    <property type="entry name" value="P-loop_NTPase"/>
</dbReference>
<protein>
    <recommendedName>
        <fullName evidence="7">Chromosomal replication initiator protein DnaA</fullName>
    </recommendedName>
</protein>
<keyword evidence="1" id="KW-0963">Cytoplasm</keyword>
<keyword evidence="4 7" id="KW-0067">ATP-binding</keyword>
<keyword evidence="6 7" id="KW-0238">DNA-binding</keyword>
<name>A0A449AEM0_9BACT</name>
<feature type="domain" description="Chromosomal replication initiator DnaA C-terminal" evidence="10">
    <location>
        <begin position="370"/>
        <end position="438"/>
    </location>
</feature>
<reference evidence="11 12" key="1">
    <citation type="submission" date="2019-01" db="EMBL/GenBank/DDBJ databases">
        <authorList>
            <consortium name="Pathogen Informatics"/>
        </authorList>
    </citation>
    <scope>NUCLEOTIDE SEQUENCE [LARGE SCALE GENOMIC DNA]</scope>
    <source>
        <strain evidence="11 12">NCTC10118</strain>
    </source>
</reference>
<gene>
    <name evidence="11" type="primary">MCYN0001</name>
    <name evidence="11" type="ORF">NCTC10118_00472</name>
</gene>
<dbReference type="InterPro" id="IPR010921">
    <property type="entry name" value="Trp_repressor/repl_initiator"/>
</dbReference>
<dbReference type="AlphaFoldDB" id="A0A449AEM0"/>
<dbReference type="GO" id="GO:0008289">
    <property type="term" value="F:lipid binding"/>
    <property type="evidence" value="ECO:0007669"/>
    <property type="project" value="UniProtKB-KW"/>
</dbReference>
<dbReference type="PRINTS" id="PR00051">
    <property type="entry name" value="DNAA"/>
</dbReference>
<evidence type="ECO:0000256" key="8">
    <source>
        <dbReference type="RuleBase" id="RU004227"/>
    </source>
</evidence>
<dbReference type="Gene3D" id="3.40.50.300">
    <property type="entry name" value="P-loop containing nucleotide triphosphate hydrolases"/>
    <property type="match status" value="1"/>
</dbReference>
<evidence type="ECO:0000259" key="9">
    <source>
        <dbReference type="SMART" id="SM00382"/>
    </source>
</evidence>
<dbReference type="GO" id="GO:0005886">
    <property type="term" value="C:plasma membrane"/>
    <property type="evidence" value="ECO:0007669"/>
    <property type="project" value="TreeGrafter"/>
</dbReference>
<sequence>MIDISETETNKIVDKSIKSNELKEYLSNEIADNMIYKTFFNSLEVLDINDKDITLTFKEYSDNTKDIYVVAYKKVIDKAIAEIFGKDIKYKIISELEIKQPEIITEKEITKQVKTFFQNDYAEKSTFKNYLKSEFNKEAVDVCKTVAEFKSDFAILFMSGPSGIGKTHLLQAVGKAAEEVGKKSIYITPLVFNKKILGAIQENNTTYISKLLNHITSADIVLFDDFHIFAEGQKKQTKNFIYQIIEGRMQKDRPTIISAEKDLKELKGVFEDRLYTRLESGFITKIKKPDEEEFNLILEFLLMQNSIDLNIIDKESKVFFVKEFSNSIRSLLGAITKIKYYKDELLKANYVFSVIKNIFRDHFNHNSELTPEVIVKKVSIYYKISTKEIMGKTRKKEIVIARHIAIILMDNLLNMSSTEIGKFLNKDHTTILNALKKTKNKEFFSSIKLVLNQIKNEIYTRK</sequence>
<dbReference type="InterPro" id="IPR020591">
    <property type="entry name" value="Chromosome_initiator_DnaA-like"/>
</dbReference>
<accession>A0A449AEM0</accession>
<dbReference type="OrthoDB" id="9807019at2"/>
<dbReference type="Proteomes" id="UP000289952">
    <property type="component" value="Chromosome"/>
</dbReference>
<dbReference type="InterPro" id="IPR013317">
    <property type="entry name" value="DnaA_dom"/>
</dbReference>
<evidence type="ECO:0000256" key="1">
    <source>
        <dbReference type="ARBA" id="ARBA00022490"/>
    </source>
</evidence>
<dbReference type="SMART" id="SM00382">
    <property type="entry name" value="AAA"/>
    <property type="match status" value="1"/>
</dbReference>
<dbReference type="PANTHER" id="PTHR30050">
    <property type="entry name" value="CHROMOSOMAL REPLICATION INITIATOR PROTEIN DNAA"/>
    <property type="match status" value="1"/>
</dbReference>
<evidence type="ECO:0000313" key="11">
    <source>
        <dbReference type="EMBL" id="VEU63450.1"/>
    </source>
</evidence>
<dbReference type="InterPro" id="IPR013159">
    <property type="entry name" value="DnaA_C"/>
</dbReference>
<keyword evidence="5" id="KW-0446">Lipid-binding</keyword>
<organism evidence="11 12">
    <name type="scientific">Mycoplasmopsis bovirhinis</name>
    <dbReference type="NCBI Taxonomy" id="29553"/>
    <lineage>
        <taxon>Bacteria</taxon>
        <taxon>Bacillati</taxon>
        <taxon>Mycoplasmatota</taxon>
        <taxon>Mycoplasmoidales</taxon>
        <taxon>Metamycoplasmataceae</taxon>
        <taxon>Mycoplasmopsis</taxon>
    </lineage>
</organism>
<dbReference type="SUPFAM" id="SSF48295">
    <property type="entry name" value="TrpR-like"/>
    <property type="match status" value="1"/>
</dbReference>
<dbReference type="GO" id="GO:0006270">
    <property type="term" value="P:DNA replication initiation"/>
    <property type="evidence" value="ECO:0007669"/>
    <property type="project" value="InterPro"/>
</dbReference>
<dbReference type="CDD" id="cd00009">
    <property type="entry name" value="AAA"/>
    <property type="match status" value="1"/>
</dbReference>
<dbReference type="Gene3D" id="1.10.1750.10">
    <property type="match status" value="1"/>
</dbReference>
<evidence type="ECO:0000256" key="3">
    <source>
        <dbReference type="ARBA" id="ARBA00022741"/>
    </source>
</evidence>
<evidence type="ECO:0000256" key="2">
    <source>
        <dbReference type="ARBA" id="ARBA00022705"/>
    </source>
</evidence>
<comment type="function">
    <text evidence="7">Plays an essential role in the initiation and regulation of chromosomal replication. ATP-DnaA binds to the origin of replication (oriC) to initiate formation of the DNA replication initiation complex once per cell cycle. Binds the DnaA box (a 9 base pair repeat at the origin) and separates the double-stranded (ds)DNA. Forms a right-handed helical filament on oriC DNA; dsDNA binds to the exterior of the filament while single-stranded (ss)DNA is stabiized in the filament's interior. The ATP-DnaA-oriC complex binds and stabilizes one strand of the AT-rich DNA unwinding element (DUE), permitting loading of DNA polymerase. After initiation quickly degrades to an ADP-DnaA complex that is not apt for DNA replication. Binds acidic phospholipids.</text>
</comment>
<dbReference type="RefSeq" id="WP_129621635.1">
    <property type="nucleotide sequence ID" value="NZ_LR214972.1"/>
</dbReference>
<keyword evidence="3 7" id="KW-0547">Nucleotide-binding</keyword>
<dbReference type="GO" id="GO:0006275">
    <property type="term" value="P:regulation of DNA replication"/>
    <property type="evidence" value="ECO:0007669"/>
    <property type="project" value="InterPro"/>
</dbReference>
<keyword evidence="2 7" id="KW-0235">DNA replication</keyword>
<feature type="domain" description="AAA+ ATPase" evidence="9">
    <location>
        <begin position="152"/>
        <end position="280"/>
    </location>
</feature>
<dbReference type="EMBL" id="LR214972">
    <property type="protein sequence ID" value="VEU63450.1"/>
    <property type="molecule type" value="Genomic_DNA"/>
</dbReference>
<evidence type="ECO:0000256" key="7">
    <source>
        <dbReference type="RuleBase" id="RU000577"/>
    </source>
</evidence>
<evidence type="ECO:0000256" key="4">
    <source>
        <dbReference type="ARBA" id="ARBA00022840"/>
    </source>
</evidence>
<comment type="similarity">
    <text evidence="8">Belongs to the DnaA family.</text>
</comment>
<evidence type="ECO:0000256" key="6">
    <source>
        <dbReference type="ARBA" id="ARBA00023125"/>
    </source>
</evidence>
<dbReference type="Pfam" id="PF08299">
    <property type="entry name" value="Bac_DnaA_C"/>
    <property type="match status" value="1"/>
</dbReference>
<evidence type="ECO:0000256" key="5">
    <source>
        <dbReference type="ARBA" id="ARBA00023121"/>
    </source>
</evidence>
<evidence type="ECO:0000259" key="10">
    <source>
        <dbReference type="SMART" id="SM00760"/>
    </source>
</evidence>
<keyword evidence="12" id="KW-1185">Reference proteome</keyword>
<dbReference type="SUPFAM" id="SSF52540">
    <property type="entry name" value="P-loop containing nucleoside triphosphate hydrolases"/>
    <property type="match status" value="1"/>
</dbReference>
<dbReference type="SMART" id="SM00760">
    <property type="entry name" value="Bac_DnaA_C"/>
    <property type="match status" value="1"/>
</dbReference>
<dbReference type="CDD" id="cd06571">
    <property type="entry name" value="Bac_DnaA_C"/>
    <property type="match status" value="1"/>
</dbReference>
<evidence type="ECO:0000313" key="12">
    <source>
        <dbReference type="Proteomes" id="UP000289952"/>
    </source>
</evidence>
<dbReference type="Pfam" id="PF00308">
    <property type="entry name" value="Bac_DnaA"/>
    <property type="match status" value="1"/>
</dbReference>
<dbReference type="GO" id="GO:0003688">
    <property type="term" value="F:DNA replication origin binding"/>
    <property type="evidence" value="ECO:0007669"/>
    <property type="project" value="TreeGrafter"/>
</dbReference>
<dbReference type="InterPro" id="IPR003593">
    <property type="entry name" value="AAA+_ATPase"/>
</dbReference>